<dbReference type="PANTHER" id="PTHR45968">
    <property type="entry name" value="OSJNBA0019K04.7 PROTEIN"/>
    <property type="match status" value="1"/>
</dbReference>
<comment type="cofactor">
    <cofactor evidence="1">
        <name>FAD</name>
        <dbReference type="ChEBI" id="CHEBI:57692"/>
    </cofactor>
</comment>
<dbReference type="AlphaFoldDB" id="A0A2G2VFL1"/>
<evidence type="ECO:0000256" key="1">
    <source>
        <dbReference type="ARBA" id="ARBA00001974"/>
    </source>
</evidence>
<reference evidence="4 5" key="1">
    <citation type="journal article" date="2017" name="Genome Biol.">
        <title>New reference genome sequences of hot pepper reveal the massive evolution of plant disease-resistance genes by retroduplication.</title>
        <authorList>
            <person name="Kim S."/>
            <person name="Park J."/>
            <person name="Yeom S.I."/>
            <person name="Kim Y.M."/>
            <person name="Seo E."/>
            <person name="Kim K.T."/>
            <person name="Kim M.S."/>
            <person name="Lee J.M."/>
            <person name="Cheong K."/>
            <person name="Shin H.S."/>
            <person name="Kim S.B."/>
            <person name="Han K."/>
            <person name="Lee J."/>
            <person name="Park M."/>
            <person name="Lee H.A."/>
            <person name="Lee H.Y."/>
            <person name="Lee Y."/>
            <person name="Oh S."/>
            <person name="Lee J.H."/>
            <person name="Choi E."/>
            <person name="Choi E."/>
            <person name="Lee S.E."/>
            <person name="Jeon J."/>
            <person name="Kim H."/>
            <person name="Choi G."/>
            <person name="Song H."/>
            <person name="Lee J."/>
            <person name="Lee S.C."/>
            <person name="Kwon J.K."/>
            <person name="Lee H.Y."/>
            <person name="Koo N."/>
            <person name="Hong Y."/>
            <person name="Kim R.W."/>
            <person name="Kang W.H."/>
            <person name="Huh J.H."/>
            <person name="Kang B.C."/>
            <person name="Yang T.J."/>
            <person name="Lee Y.H."/>
            <person name="Bennetzen J.L."/>
            <person name="Choi D."/>
        </authorList>
    </citation>
    <scope>NUCLEOTIDE SEQUENCE [LARGE SCALE GENOMIC DNA]</scope>
    <source>
        <strain evidence="5">cv. PBC81</strain>
    </source>
</reference>
<dbReference type="GO" id="GO:0016829">
    <property type="term" value="F:lyase activity"/>
    <property type="evidence" value="ECO:0007669"/>
    <property type="project" value="UniProtKB-KW"/>
</dbReference>
<organism evidence="4 5">
    <name type="scientific">Capsicum baccatum</name>
    <name type="common">Peruvian pepper</name>
    <dbReference type="NCBI Taxonomy" id="33114"/>
    <lineage>
        <taxon>Eukaryota</taxon>
        <taxon>Viridiplantae</taxon>
        <taxon>Streptophyta</taxon>
        <taxon>Embryophyta</taxon>
        <taxon>Tracheophyta</taxon>
        <taxon>Spermatophyta</taxon>
        <taxon>Magnoliopsida</taxon>
        <taxon>eudicotyledons</taxon>
        <taxon>Gunneridae</taxon>
        <taxon>Pentapetalae</taxon>
        <taxon>asterids</taxon>
        <taxon>lamiids</taxon>
        <taxon>Solanales</taxon>
        <taxon>Solanaceae</taxon>
        <taxon>Solanoideae</taxon>
        <taxon>Capsiceae</taxon>
        <taxon>Capsicum</taxon>
    </lineage>
</organism>
<dbReference type="Gene3D" id="3.50.50.60">
    <property type="entry name" value="FAD/NAD(P)-binding domain"/>
    <property type="match status" value="1"/>
</dbReference>
<dbReference type="OrthoDB" id="1613767at2759"/>
<dbReference type="InterPro" id="IPR051871">
    <property type="entry name" value="GMC_Oxidoreductase-Related"/>
</dbReference>
<keyword evidence="3" id="KW-0274">FAD</keyword>
<dbReference type="STRING" id="33114.A0A2G2VFL1"/>
<evidence type="ECO:0000313" key="4">
    <source>
        <dbReference type="EMBL" id="PHT31738.1"/>
    </source>
</evidence>
<accession>A0A2G2VFL1</accession>
<gene>
    <name evidence="4" type="ORF">CQW23_28075</name>
</gene>
<evidence type="ECO:0000313" key="5">
    <source>
        <dbReference type="Proteomes" id="UP000224567"/>
    </source>
</evidence>
<dbReference type="EMBL" id="MLFT02000012">
    <property type="protein sequence ID" value="PHT31738.1"/>
    <property type="molecule type" value="Genomic_DNA"/>
</dbReference>
<comment type="caution">
    <text evidence="4">The sequence shown here is derived from an EMBL/GenBank/DDBJ whole genome shotgun (WGS) entry which is preliminary data.</text>
</comment>
<evidence type="ECO:0000256" key="3">
    <source>
        <dbReference type="ARBA" id="ARBA00022827"/>
    </source>
</evidence>
<protein>
    <submittedName>
        <fullName evidence="4">(R)-mandelonitrile lyase-like</fullName>
    </submittedName>
</protein>
<proteinExistence type="predicted"/>
<keyword evidence="5" id="KW-1185">Reference proteome</keyword>
<dbReference type="Proteomes" id="UP000224567">
    <property type="component" value="Unassembled WGS sequence"/>
</dbReference>
<sequence>MNNETIHILTFRAHFQIPALSFPSSGNHKMIHKKGGRIRTYGRPALDLLGWVSGLEPPVSSVLEIDVLRYPAPNLVSPTPLIVVPLPIAEIDREVGSQVCSKFLQDVAKPSEGHPSLSKTDYPRMPVVDNPYMDEKPEAWITDLNSSMRSKVNLYGLEEEHTELDREKESPVKLSTLLRYKGLICHVPNHRIALRDYEPENLHLGACLVPNDTVDFAKALGPHLLFLKLRIIGASLYAPSASPSSSCLHFFNPATLFPLYSMGILLPRHCQEPDKKQEREVVQFQRSSPSLVYFTVATLMEKIVGPFSAGSLRLASTDVKVNPLVSSIAVTTISHYHGGFLVRKVVDRNLRLFGALRVVDGSTFTVSPGTNLQATL</sequence>
<dbReference type="PANTHER" id="PTHR45968:SF31">
    <property type="entry name" value="GLUCOSE-METHANOL-CHOLINE (GMC) OXIDOREDUCTASE FAMILY PROTEIN"/>
    <property type="match status" value="1"/>
</dbReference>
<keyword evidence="2" id="KW-0285">Flavoprotein</keyword>
<reference evidence="5" key="2">
    <citation type="journal article" date="2017" name="J. Anim. Genet.">
        <title>Multiple reference genome sequences of hot pepper reveal the massive evolution of plant disease resistance genes by retroduplication.</title>
        <authorList>
            <person name="Kim S."/>
            <person name="Park J."/>
            <person name="Yeom S.-I."/>
            <person name="Kim Y.-M."/>
            <person name="Seo E."/>
            <person name="Kim K.-T."/>
            <person name="Kim M.-S."/>
            <person name="Lee J.M."/>
            <person name="Cheong K."/>
            <person name="Shin H.-S."/>
            <person name="Kim S.-B."/>
            <person name="Han K."/>
            <person name="Lee J."/>
            <person name="Park M."/>
            <person name="Lee H.-A."/>
            <person name="Lee H.-Y."/>
            <person name="Lee Y."/>
            <person name="Oh S."/>
            <person name="Lee J.H."/>
            <person name="Choi E."/>
            <person name="Choi E."/>
            <person name="Lee S.E."/>
            <person name="Jeon J."/>
            <person name="Kim H."/>
            <person name="Choi G."/>
            <person name="Song H."/>
            <person name="Lee J."/>
            <person name="Lee S.-C."/>
            <person name="Kwon J.-K."/>
            <person name="Lee H.-Y."/>
            <person name="Koo N."/>
            <person name="Hong Y."/>
            <person name="Kim R.W."/>
            <person name="Kang W.-H."/>
            <person name="Huh J.H."/>
            <person name="Kang B.-C."/>
            <person name="Yang T.-J."/>
            <person name="Lee Y.-H."/>
            <person name="Bennetzen J.L."/>
            <person name="Choi D."/>
        </authorList>
    </citation>
    <scope>NUCLEOTIDE SEQUENCE [LARGE SCALE GENOMIC DNA]</scope>
    <source>
        <strain evidence="5">cv. PBC81</strain>
    </source>
</reference>
<evidence type="ECO:0000256" key="2">
    <source>
        <dbReference type="ARBA" id="ARBA00022630"/>
    </source>
</evidence>
<dbReference type="InterPro" id="IPR036188">
    <property type="entry name" value="FAD/NAD-bd_sf"/>
</dbReference>
<name>A0A2G2VFL1_CAPBA</name>